<dbReference type="RefSeq" id="WP_155353197.1">
    <property type="nucleotide sequence ID" value="NZ_BAAAHL010000012.1"/>
</dbReference>
<keyword evidence="2" id="KW-1185">Reference proteome</keyword>
<accession>A0A5M3WJW9</accession>
<evidence type="ECO:0000313" key="2">
    <source>
        <dbReference type="Proteomes" id="UP000331127"/>
    </source>
</evidence>
<evidence type="ECO:0000313" key="1">
    <source>
        <dbReference type="EMBL" id="GES07491.1"/>
    </source>
</evidence>
<proteinExistence type="predicted"/>
<reference evidence="1 2" key="1">
    <citation type="submission" date="2019-10" db="EMBL/GenBank/DDBJ databases">
        <title>Whole genome shotgun sequence of Acrocarpospora macrocephala NBRC 16266.</title>
        <authorList>
            <person name="Ichikawa N."/>
            <person name="Kimura A."/>
            <person name="Kitahashi Y."/>
            <person name="Komaki H."/>
            <person name="Oguchi A."/>
        </authorList>
    </citation>
    <scope>NUCLEOTIDE SEQUENCE [LARGE SCALE GENOMIC DNA]</scope>
    <source>
        <strain evidence="1 2">NBRC 16266</strain>
    </source>
</reference>
<organism evidence="1 2">
    <name type="scientific">Acrocarpospora macrocephala</name>
    <dbReference type="NCBI Taxonomy" id="150177"/>
    <lineage>
        <taxon>Bacteria</taxon>
        <taxon>Bacillati</taxon>
        <taxon>Actinomycetota</taxon>
        <taxon>Actinomycetes</taxon>
        <taxon>Streptosporangiales</taxon>
        <taxon>Streptosporangiaceae</taxon>
        <taxon>Acrocarpospora</taxon>
    </lineage>
</organism>
<gene>
    <name evidence="1" type="ORF">Amac_010860</name>
</gene>
<comment type="caution">
    <text evidence="1">The sequence shown here is derived from an EMBL/GenBank/DDBJ whole genome shotgun (WGS) entry which is preliminary data.</text>
</comment>
<protein>
    <submittedName>
        <fullName evidence="1">Uncharacterized protein</fullName>
    </submittedName>
</protein>
<dbReference type="OrthoDB" id="3482146at2"/>
<dbReference type="Proteomes" id="UP000331127">
    <property type="component" value="Unassembled WGS sequence"/>
</dbReference>
<dbReference type="AlphaFoldDB" id="A0A5M3WJW9"/>
<dbReference type="EMBL" id="BLAE01000006">
    <property type="protein sequence ID" value="GES07491.1"/>
    <property type="molecule type" value="Genomic_DNA"/>
</dbReference>
<sequence length="201" mass="22138">MSTDRAAFTAGLRRLADLLDANPDMGLPFDGRAVPMSIYLDGDTATTSALALIAAMNEPAKPVIESNFLKIDGRVHGLRVEICLKPREVCEKRINAAYRDSQGVQHEVTEWVIPPALTEAVEARRTAGPLPVLHHPTYCGECGHDIRPVPMTDIQRVLDRHAAEVTADEPDEPHDQYCDCRDCADRARAAFRAAKREADRG</sequence>
<name>A0A5M3WJW9_9ACTN</name>